<feature type="compositionally biased region" description="Basic and acidic residues" evidence="1">
    <location>
        <begin position="83"/>
        <end position="93"/>
    </location>
</feature>
<proteinExistence type="predicted"/>
<dbReference type="InterPro" id="IPR051372">
    <property type="entry name" value="CWC21"/>
</dbReference>
<dbReference type="Proteomes" id="UP001370490">
    <property type="component" value="Unassembled WGS sequence"/>
</dbReference>
<evidence type="ECO:0000313" key="3">
    <source>
        <dbReference type="Proteomes" id="UP001370490"/>
    </source>
</evidence>
<dbReference type="AlphaFoldDB" id="A0AAN8UE94"/>
<dbReference type="EMBL" id="JBAMMX010000028">
    <property type="protein sequence ID" value="KAK6911224.1"/>
    <property type="molecule type" value="Genomic_DNA"/>
</dbReference>
<keyword evidence="3" id="KW-1185">Reference proteome</keyword>
<organism evidence="2 3">
    <name type="scientific">Dillenia turbinata</name>
    <dbReference type="NCBI Taxonomy" id="194707"/>
    <lineage>
        <taxon>Eukaryota</taxon>
        <taxon>Viridiplantae</taxon>
        <taxon>Streptophyta</taxon>
        <taxon>Embryophyta</taxon>
        <taxon>Tracheophyta</taxon>
        <taxon>Spermatophyta</taxon>
        <taxon>Magnoliopsida</taxon>
        <taxon>eudicotyledons</taxon>
        <taxon>Gunneridae</taxon>
        <taxon>Pentapetalae</taxon>
        <taxon>Dilleniales</taxon>
        <taxon>Dilleniaceae</taxon>
        <taxon>Dillenia</taxon>
    </lineage>
</organism>
<feature type="compositionally biased region" description="Basic and acidic residues" evidence="1">
    <location>
        <begin position="100"/>
        <end position="140"/>
    </location>
</feature>
<comment type="caution">
    <text evidence="2">The sequence shown here is derived from an EMBL/GenBank/DDBJ whole genome shotgun (WGS) entry which is preliminary data.</text>
</comment>
<name>A0AAN8UE94_9MAGN</name>
<reference evidence="2 3" key="1">
    <citation type="submission" date="2023-12" db="EMBL/GenBank/DDBJ databases">
        <title>A high-quality genome assembly for Dillenia turbinata (Dilleniales).</title>
        <authorList>
            <person name="Chanderbali A."/>
        </authorList>
    </citation>
    <scope>NUCLEOTIDE SEQUENCE [LARGE SCALE GENOMIC DNA]</scope>
    <source>
        <strain evidence="2">LSX21</strain>
        <tissue evidence="2">Leaf</tissue>
    </source>
</reference>
<dbReference type="PANTHER" id="PTHR36562">
    <property type="entry name" value="SERINE/ARGININE REPETITIVE MATRIX 2"/>
    <property type="match status" value="1"/>
</dbReference>
<sequence length="199" mass="22494">MVLEDKLIDQGLTDAEIAEKLAEAKRNMEAVVAVEVEAEGGASDAPLSGMKVSDTQMRQIAARKEKQMEMLRAALHIEMPELNEGREQDKDLDLDADEDKDVKREKRAGGDAKAEKIDLRKTDEEDVFDGLKHYKTQDDKKRRHGDYSSDSDSSPKHVRPVVKKYENVKSKTHKSKPTLKTGRHDSEDEMDSESGREEK</sequence>
<gene>
    <name evidence="2" type="ORF">RJ641_023317</name>
</gene>
<evidence type="ECO:0000313" key="2">
    <source>
        <dbReference type="EMBL" id="KAK6911224.1"/>
    </source>
</evidence>
<dbReference type="PANTHER" id="PTHR36562:SF5">
    <property type="entry name" value="SERINE_ARGININE REPETITIVE MATRIX 2"/>
    <property type="match status" value="1"/>
</dbReference>
<feature type="region of interest" description="Disordered" evidence="1">
    <location>
        <begin position="78"/>
        <end position="199"/>
    </location>
</feature>
<accession>A0AAN8UE94</accession>
<protein>
    <recommendedName>
        <fullName evidence="4">CWF21 domain-containing protein</fullName>
    </recommendedName>
</protein>
<dbReference type="GO" id="GO:0005634">
    <property type="term" value="C:nucleus"/>
    <property type="evidence" value="ECO:0007669"/>
    <property type="project" value="TreeGrafter"/>
</dbReference>
<evidence type="ECO:0008006" key="4">
    <source>
        <dbReference type="Google" id="ProtNLM"/>
    </source>
</evidence>
<evidence type="ECO:0000256" key="1">
    <source>
        <dbReference type="SAM" id="MobiDB-lite"/>
    </source>
</evidence>